<gene>
    <name evidence="6" type="ORF">HCA69_06425</name>
</gene>
<dbReference type="Proteomes" id="UP000535908">
    <property type="component" value="Unassembled WGS sequence"/>
</dbReference>
<dbReference type="SUPFAM" id="SSF46785">
    <property type="entry name" value="Winged helix' DNA-binding domain"/>
    <property type="match status" value="1"/>
</dbReference>
<dbReference type="Pfam" id="PF03466">
    <property type="entry name" value="LysR_substrate"/>
    <property type="match status" value="1"/>
</dbReference>
<dbReference type="Pfam" id="PF00126">
    <property type="entry name" value="HTH_1"/>
    <property type="match status" value="1"/>
</dbReference>
<evidence type="ECO:0000313" key="7">
    <source>
        <dbReference type="Proteomes" id="UP000535908"/>
    </source>
</evidence>
<keyword evidence="4" id="KW-0804">Transcription</keyword>
<protein>
    <submittedName>
        <fullName evidence="6">LysR family transcriptional regulator</fullName>
    </submittedName>
</protein>
<feature type="domain" description="HTH lysR-type" evidence="5">
    <location>
        <begin position="1"/>
        <end position="60"/>
    </location>
</feature>
<dbReference type="InterPro" id="IPR036388">
    <property type="entry name" value="WH-like_DNA-bd_sf"/>
</dbReference>
<dbReference type="PRINTS" id="PR00039">
    <property type="entry name" value="HTHLYSR"/>
</dbReference>
<evidence type="ECO:0000256" key="2">
    <source>
        <dbReference type="ARBA" id="ARBA00023015"/>
    </source>
</evidence>
<sequence>MDMFKLLNTFITVYDEKNFTKASQQLYISQSAVSTHICSLEKSLGVRLFERTKYMRIDPTIAGKLFYIELKKLQNEWKETTNVLPKLEKEECITFKIGASETIGNTIIPELLNRLAEIFPQIKFELSIANSSEIAKSISLSDINIGLVESKTSTATLESKIFMYDEMVVVGNPKDNVWLFHSEEDSMKQHTNQYLTYNQIKPEATLTVNDNITILKMIQQGTGQTILSTLSIQSEQRILRRTNFFRPLYMISNNTDTPVASNIKSTLFSLLMSNQEKYAWGRS</sequence>
<dbReference type="Gene3D" id="3.40.190.290">
    <property type="match status" value="1"/>
</dbReference>
<keyword evidence="3" id="KW-0238">DNA-binding</keyword>
<dbReference type="PANTHER" id="PTHR30126:SF39">
    <property type="entry name" value="HTH-TYPE TRANSCRIPTIONAL REGULATOR CYSL"/>
    <property type="match status" value="1"/>
</dbReference>
<proteinExistence type="inferred from homology"/>
<evidence type="ECO:0000259" key="5">
    <source>
        <dbReference type="PROSITE" id="PS50931"/>
    </source>
</evidence>
<dbReference type="InterPro" id="IPR036390">
    <property type="entry name" value="WH_DNA-bd_sf"/>
</dbReference>
<evidence type="ECO:0000256" key="1">
    <source>
        <dbReference type="ARBA" id="ARBA00009437"/>
    </source>
</evidence>
<organism evidence="6 7">
    <name type="scientific">Listeria grandensis</name>
    <dbReference type="NCBI Taxonomy" id="1494963"/>
    <lineage>
        <taxon>Bacteria</taxon>
        <taxon>Bacillati</taxon>
        <taxon>Bacillota</taxon>
        <taxon>Bacilli</taxon>
        <taxon>Bacillales</taxon>
        <taxon>Listeriaceae</taxon>
        <taxon>Listeria</taxon>
    </lineage>
</organism>
<dbReference type="EMBL" id="JAARWN010000003">
    <property type="protein sequence ID" value="MBC1935997.1"/>
    <property type="molecule type" value="Genomic_DNA"/>
</dbReference>
<dbReference type="FunFam" id="1.10.10.10:FF:000001">
    <property type="entry name" value="LysR family transcriptional regulator"/>
    <property type="match status" value="1"/>
</dbReference>
<dbReference type="RefSeq" id="WP_185525817.1">
    <property type="nucleotide sequence ID" value="NZ_JAARWN010000003.1"/>
</dbReference>
<dbReference type="PROSITE" id="PS50931">
    <property type="entry name" value="HTH_LYSR"/>
    <property type="match status" value="1"/>
</dbReference>
<evidence type="ECO:0000256" key="3">
    <source>
        <dbReference type="ARBA" id="ARBA00023125"/>
    </source>
</evidence>
<dbReference type="AlphaFoldDB" id="A0A7X0Y2U4"/>
<dbReference type="Gene3D" id="1.10.10.10">
    <property type="entry name" value="Winged helix-like DNA-binding domain superfamily/Winged helix DNA-binding domain"/>
    <property type="match status" value="1"/>
</dbReference>
<evidence type="ECO:0000313" key="6">
    <source>
        <dbReference type="EMBL" id="MBC1935997.1"/>
    </source>
</evidence>
<dbReference type="InterPro" id="IPR005119">
    <property type="entry name" value="LysR_subst-bd"/>
</dbReference>
<dbReference type="GO" id="GO:0003700">
    <property type="term" value="F:DNA-binding transcription factor activity"/>
    <property type="evidence" value="ECO:0007669"/>
    <property type="project" value="InterPro"/>
</dbReference>
<comment type="similarity">
    <text evidence="1">Belongs to the LysR transcriptional regulatory family.</text>
</comment>
<comment type="caution">
    <text evidence="6">The sequence shown here is derived from an EMBL/GenBank/DDBJ whole genome shotgun (WGS) entry which is preliminary data.</text>
</comment>
<dbReference type="PANTHER" id="PTHR30126">
    <property type="entry name" value="HTH-TYPE TRANSCRIPTIONAL REGULATOR"/>
    <property type="match status" value="1"/>
</dbReference>
<name>A0A7X0Y2U4_9LIST</name>
<reference evidence="6 7" key="1">
    <citation type="submission" date="2020-03" db="EMBL/GenBank/DDBJ databases">
        <title>Soil Listeria distribution.</title>
        <authorList>
            <person name="Liao J."/>
            <person name="Wiedmann M."/>
        </authorList>
    </citation>
    <scope>NUCLEOTIDE SEQUENCE [LARGE SCALE GENOMIC DNA]</scope>
    <source>
        <strain evidence="6 7">FSL L7-0741</strain>
    </source>
</reference>
<accession>A0A7X0Y2U4</accession>
<keyword evidence="2" id="KW-0805">Transcription regulation</keyword>
<dbReference type="GO" id="GO:0000976">
    <property type="term" value="F:transcription cis-regulatory region binding"/>
    <property type="evidence" value="ECO:0007669"/>
    <property type="project" value="TreeGrafter"/>
</dbReference>
<dbReference type="InterPro" id="IPR000847">
    <property type="entry name" value="LysR_HTH_N"/>
</dbReference>
<dbReference type="SUPFAM" id="SSF53850">
    <property type="entry name" value="Periplasmic binding protein-like II"/>
    <property type="match status" value="1"/>
</dbReference>
<evidence type="ECO:0000256" key="4">
    <source>
        <dbReference type="ARBA" id="ARBA00023163"/>
    </source>
</evidence>